<dbReference type="Pfam" id="PF01546">
    <property type="entry name" value="Peptidase_M20"/>
    <property type="match status" value="1"/>
</dbReference>
<comment type="similarity">
    <text evidence="2 15">Belongs to the peptidase M20A family. DapE subfamily.</text>
</comment>
<dbReference type="eggNOG" id="COG0624">
    <property type="taxonomic scope" value="Bacteria"/>
</dbReference>
<feature type="binding site" evidence="15">
    <location>
        <position position="107"/>
    </location>
    <ligand>
        <name>Zn(2+)</name>
        <dbReference type="ChEBI" id="CHEBI:29105"/>
        <label>1</label>
    </ligand>
</feature>
<dbReference type="NCBIfam" id="NF009557">
    <property type="entry name" value="PRK13009.1"/>
    <property type="match status" value="1"/>
</dbReference>
<organism evidence="17 18">
    <name type="scientific">Candidatus Endolissoclinum faulkneri L2</name>
    <dbReference type="NCBI Taxonomy" id="1193729"/>
    <lineage>
        <taxon>Bacteria</taxon>
        <taxon>Pseudomonadati</taxon>
        <taxon>Pseudomonadota</taxon>
        <taxon>Alphaproteobacteria</taxon>
        <taxon>Rhodospirillales</taxon>
        <taxon>Rhodospirillaceae</taxon>
        <taxon>Candidatus Endolissoclinum</taxon>
    </lineage>
</organism>
<evidence type="ECO:0000313" key="17">
    <source>
        <dbReference type="EMBL" id="AFX99125.1"/>
    </source>
</evidence>
<keyword evidence="8 15" id="KW-0378">Hydrolase</keyword>
<dbReference type="KEGG" id="thal:A1OE_942"/>
<keyword evidence="6 15" id="KW-0028">Amino-acid biosynthesis</keyword>
<dbReference type="GO" id="GO:0008270">
    <property type="term" value="F:zinc ion binding"/>
    <property type="evidence" value="ECO:0007669"/>
    <property type="project" value="UniProtKB-UniRule"/>
</dbReference>
<keyword evidence="12 15" id="KW-0170">Cobalt</keyword>
<keyword evidence="18" id="KW-1185">Reference proteome</keyword>
<comment type="function">
    <text evidence="15">Catalyzes the hydrolysis of N-succinyl-L,L-diaminopimelic acid (SDAP), forming succinate and LL-2,6-diaminopimelate (DAP), an intermediate involved in the bacterial biosynthesis of lysine and meso-diaminopimelic acid, an essential component of bacterial cell walls.</text>
</comment>
<dbReference type="UniPathway" id="UPA00034">
    <property type="reaction ID" value="UER00021"/>
</dbReference>
<dbReference type="InterPro" id="IPR050072">
    <property type="entry name" value="Peptidase_M20A"/>
</dbReference>
<dbReference type="GO" id="GO:0006526">
    <property type="term" value="P:L-arginine biosynthetic process"/>
    <property type="evidence" value="ECO:0007669"/>
    <property type="project" value="TreeGrafter"/>
</dbReference>
<feature type="active site" description="Proton acceptor" evidence="15">
    <location>
        <position position="174"/>
    </location>
</feature>
<evidence type="ECO:0000256" key="6">
    <source>
        <dbReference type="ARBA" id="ARBA00022605"/>
    </source>
</evidence>
<dbReference type="PATRIC" id="fig|1193729.4.peg.519"/>
<dbReference type="GO" id="GO:0019877">
    <property type="term" value="P:diaminopimelate biosynthetic process"/>
    <property type="evidence" value="ECO:0007669"/>
    <property type="project" value="UniProtKB-UniRule"/>
</dbReference>
<sequence>MLRLGQRHRLMIYSVTDFYEKIYMLTPVHIITSFSNCLDPVKIAADLIRCPSVTPEEGGAIDLLQSLLEPMEFICHRLHFEEYGTHKIENLYARKGNTAPHFCFAGHIDVVPVGDLSSWTVKPFDGIIAKDQLWGRGAADMKGAIGAFVAAVDRYLAYYGGKRGSISLLISGDEECQAINGTAKVINWMKNNGEIPDMCILGEPTNHTIMGDMIKIGRRGSFTGRLTLHGIQGHVAYPHLTSNPVHQLIRLFTPFINNNLDRGTVNFPPTTLSITTIDVGNVANNVIPAKAQATFNVRFNDSYSSESLNLMFRKFFDKQDMSYTLKTECSRESFLTEPGALSELISDSIFVITGRRPELSTTGGTSDASFIKRLCPVVEFGLVGQTMHKVDEHVSVADIYTLQDIYFTVLKCTLG</sequence>
<comment type="cofactor">
    <cofactor evidence="15">
        <name>Zn(2+)</name>
        <dbReference type="ChEBI" id="CHEBI:29105"/>
    </cofactor>
    <cofactor evidence="15">
        <name>Co(2+)</name>
        <dbReference type="ChEBI" id="CHEBI:48828"/>
    </cofactor>
    <text evidence="15">Binds 2 Zn(2+) or Co(2+) ions per subunit.</text>
</comment>
<dbReference type="CDD" id="cd03891">
    <property type="entry name" value="M20_DapE_proteobac"/>
    <property type="match status" value="1"/>
</dbReference>
<dbReference type="GO" id="GO:0009089">
    <property type="term" value="P:lysine biosynthetic process via diaminopimelate"/>
    <property type="evidence" value="ECO:0007669"/>
    <property type="project" value="UniProtKB-UniRule"/>
</dbReference>
<dbReference type="EC" id="3.5.1.18" evidence="4 15"/>
<evidence type="ECO:0000256" key="12">
    <source>
        <dbReference type="ARBA" id="ARBA00023285"/>
    </source>
</evidence>
<dbReference type="GO" id="GO:0008777">
    <property type="term" value="F:acetylornithine deacetylase activity"/>
    <property type="evidence" value="ECO:0007669"/>
    <property type="project" value="TreeGrafter"/>
</dbReference>
<dbReference type="InterPro" id="IPR011650">
    <property type="entry name" value="Peptidase_M20_dimer"/>
</dbReference>
<dbReference type="Proteomes" id="UP000010077">
    <property type="component" value="Chromosome"/>
</dbReference>
<dbReference type="STRING" id="1193729.A1OE_942"/>
<feature type="active site" evidence="15">
    <location>
        <position position="109"/>
    </location>
</feature>
<evidence type="ECO:0000256" key="11">
    <source>
        <dbReference type="ARBA" id="ARBA00023154"/>
    </source>
</evidence>
<evidence type="ECO:0000256" key="5">
    <source>
        <dbReference type="ARBA" id="ARBA00022391"/>
    </source>
</evidence>
<dbReference type="InterPro" id="IPR036264">
    <property type="entry name" value="Bact_exopeptidase_dim_dom"/>
</dbReference>
<comment type="pathway">
    <text evidence="1 15">Amino-acid biosynthesis; L-lysine biosynthesis via DAP pathway; LL-2,6-diaminopimelate from (S)-tetrahydrodipicolinate (succinylase route): step 3/3.</text>
</comment>
<name>K7YHQ9_9PROT</name>
<dbReference type="InterPro" id="IPR002933">
    <property type="entry name" value="Peptidase_M20"/>
</dbReference>
<feature type="binding site" evidence="15">
    <location>
        <position position="175"/>
    </location>
    <ligand>
        <name>Zn(2+)</name>
        <dbReference type="ChEBI" id="CHEBI:29105"/>
        <label>2</label>
    </ligand>
</feature>
<evidence type="ECO:0000256" key="1">
    <source>
        <dbReference type="ARBA" id="ARBA00005130"/>
    </source>
</evidence>
<evidence type="ECO:0000256" key="13">
    <source>
        <dbReference type="ARBA" id="ARBA00031891"/>
    </source>
</evidence>
<feature type="binding site" evidence="15">
    <location>
        <position position="140"/>
    </location>
    <ligand>
        <name>Zn(2+)</name>
        <dbReference type="ChEBI" id="CHEBI:29105"/>
        <label>1</label>
    </ligand>
</feature>
<proteinExistence type="inferred from homology"/>
<evidence type="ECO:0000256" key="8">
    <source>
        <dbReference type="ARBA" id="ARBA00022801"/>
    </source>
</evidence>
<dbReference type="SUPFAM" id="SSF55031">
    <property type="entry name" value="Bacterial exopeptidase dimerisation domain"/>
    <property type="match status" value="1"/>
</dbReference>
<feature type="domain" description="Peptidase M20 dimerisation" evidence="16">
    <location>
        <begin position="216"/>
        <end position="320"/>
    </location>
</feature>
<evidence type="ECO:0000313" key="18">
    <source>
        <dbReference type="Proteomes" id="UP000010077"/>
    </source>
</evidence>
<feature type="binding site" evidence="15">
    <location>
        <position position="388"/>
    </location>
    <ligand>
        <name>Zn(2+)</name>
        <dbReference type="ChEBI" id="CHEBI:29105"/>
        <label>2</label>
    </ligand>
</feature>
<evidence type="ECO:0000256" key="4">
    <source>
        <dbReference type="ARBA" id="ARBA00011921"/>
    </source>
</evidence>
<accession>K7YHQ9</accession>
<evidence type="ECO:0000256" key="15">
    <source>
        <dbReference type="HAMAP-Rule" id="MF_01690"/>
    </source>
</evidence>
<keyword evidence="7 15" id="KW-0479">Metal-binding</keyword>
<feature type="binding site" evidence="15">
    <location>
        <position position="140"/>
    </location>
    <ligand>
        <name>Zn(2+)</name>
        <dbReference type="ChEBI" id="CHEBI:29105"/>
        <label>2</label>
    </ligand>
</feature>
<evidence type="ECO:0000256" key="7">
    <source>
        <dbReference type="ARBA" id="ARBA00022723"/>
    </source>
</evidence>
<dbReference type="AlphaFoldDB" id="K7YHQ9"/>
<dbReference type="GO" id="GO:0050897">
    <property type="term" value="F:cobalt ion binding"/>
    <property type="evidence" value="ECO:0007669"/>
    <property type="project" value="UniProtKB-UniRule"/>
</dbReference>
<dbReference type="InterPro" id="IPR005941">
    <property type="entry name" value="DapE_proteobac"/>
</dbReference>
<evidence type="ECO:0000256" key="2">
    <source>
        <dbReference type="ARBA" id="ARBA00006746"/>
    </source>
</evidence>
<dbReference type="HAMAP" id="MF_01690">
    <property type="entry name" value="DapE"/>
    <property type="match status" value="1"/>
</dbReference>
<evidence type="ECO:0000259" key="16">
    <source>
        <dbReference type="Pfam" id="PF07687"/>
    </source>
</evidence>
<dbReference type="EMBL" id="CP003539">
    <property type="protein sequence ID" value="AFX99125.1"/>
    <property type="molecule type" value="Genomic_DNA"/>
</dbReference>
<dbReference type="Pfam" id="PF07687">
    <property type="entry name" value="M20_dimer"/>
    <property type="match status" value="1"/>
</dbReference>
<dbReference type="Gene3D" id="3.30.70.360">
    <property type="match status" value="1"/>
</dbReference>
<dbReference type="HOGENOM" id="CLU_021802_4_0_5"/>
<dbReference type="PANTHER" id="PTHR43808:SF31">
    <property type="entry name" value="N-ACETYL-L-CITRULLINE DEACETYLASE"/>
    <property type="match status" value="1"/>
</dbReference>
<dbReference type="Gene3D" id="3.40.630.10">
    <property type="entry name" value="Zn peptidases"/>
    <property type="match status" value="2"/>
</dbReference>
<reference evidence="17 18" key="1">
    <citation type="journal article" date="2012" name="Proc. Natl. Acad. Sci. U.S.A.">
        <title>Genome streamlining and chemical defense in a coral reef symbiosis.</title>
        <authorList>
            <person name="Kwan J.C."/>
            <person name="Donia M.S."/>
            <person name="Han A.W."/>
            <person name="Hirose E."/>
            <person name="Haygood M.G."/>
            <person name="Schmidt E.W."/>
        </authorList>
    </citation>
    <scope>NUCLEOTIDE SEQUENCE [LARGE SCALE GENOMIC DNA]</scope>
    <source>
        <strain evidence="17 18">L2</strain>
    </source>
</reference>
<dbReference type="NCBIfam" id="TIGR01246">
    <property type="entry name" value="dapE_proteo"/>
    <property type="match status" value="1"/>
</dbReference>
<keyword evidence="10 15" id="KW-0220">Diaminopimelate biosynthesis</keyword>
<comment type="subunit">
    <text evidence="3 15">Homodimer.</text>
</comment>
<comment type="catalytic activity">
    <reaction evidence="14 15">
        <text>N-succinyl-(2S,6S)-2,6-diaminopimelate + H2O = (2S,6S)-2,6-diaminopimelate + succinate</text>
        <dbReference type="Rhea" id="RHEA:22608"/>
        <dbReference type="ChEBI" id="CHEBI:15377"/>
        <dbReference type="ChEBI" id="CHEBI:30031"/>
        <dbReference type="ChEBI" id="CHEBI:57609"/>
        <dbReference type="ChEBI" id="CHEBI:58087"/>
        <dbReference type="EC" id="3.5.1.18"/>
    </reaction>
</comment>
<evidence type="ECO:0000256" key="10">
    <source>
        <dbReference type="ARBA" id="ARBA00022915"/>
    </source>
</evidence>
<dbReference type="SUPFAM" id="SSF53187">
    <property type="entry name" value="Zn-dependent exopeptidases"/>
    <property type="match status" value="1"/>
</dbReference>
<feature type="binding site" evidence="15">
    <location>
        <position position="203"/>
    </location>
    <ligand>
        <name>Zn(2+)</name>
        <dbReference type="ChEBI" id="CHEBI:29105"/>
        <label>1</label>
    </ligand>
</feature>
<protein>
    <recommendedName>
        <fullName evidence="5 15">Succinyl-diaminopimelate desuccinylase</fullName>
        <shortName evidence="15">SDAP desuccinylase</shortName>
        <ecNumber evidence="4 15">3.5.1.18</ecNumber>
    </recommendedName>
    <alternativeName>
        <fullName evidence="13 15">N-succinyl-LL-2,6-diaminoheptanedioate amidohydrolase</fullName>
    </alternativeName>
</protein>
<evidence type="ECO:0000256" key="14">
    <source>
        <dbReference type="ARBA" id="ARBA00051301"/>
    </source>
</evidence>
<gene>
    <name evidence="15 17" type="primary">dapE</name>
    <name evidence="17" type="ORF">A1OE_942</name>
</gene>
<dbReference type="GO" id="GO:0009014">
    <property type="term" value="F:succinyl-diaminopimelate desuccinylase activity"/>
    <property type="evidence" value="ECO:0007669"/>
    <property type="project" value="UniProtKB-UniRule"/>
</dbReference>
<dbReference type="PANTHER" id="PTHR43808">
    <property type="entry name" value="ACETYLORNITHINE DEACETYLASE"/>
    <property type="match status" value="1"/>
</dbReference>
<evidence type="ECO:0000256" key="9">
    <source>
        <dbReference type="ARBA" id="ARBA00022833"/>
    </source>
</evidence>
<evidence type="ECO:0000256" key="3">
    <source>
        <dbReference type="ARBA" id="ARBA00011738"/>
    </source>
</evidence>
<keyword evidence="9 15" id="KW-0862">Zinc</keyword>
<keyword evidence="11 15" id="KW-0457">Lysine biosynthesis</keyword>